<gene>
    <name evidence="2" type="ORF">FHX33_001805</name>
</gene>
<dbReference type="AlphaFoldDB" id="A0A7W4YI95"/>
<name>A0A7W4YI95_LEIAQ</name>
<dbReference type="RefSeq" id="WP_021764260.1">
    <property type="nucleotide sequence ID" value="NZ_JACHVP010000001.1"/>
</dbReference>
<sequence>MTLTAADVDGLPHVPISTFKANPAHYLATGAAVTTHGRVSAAFLPVVDDSVQDPDPALEATKAQLRLLARLADREAVEEERRRLSASRDADTVPEAR</sequence>
<dbReference type="EMBL" id="JACHVP010000001">
    <property type="protein sequence ID" value="MBB2967073.1"/>
    <property type="molecule type" value="Genomic_DNA"/>
</dbReference>
<reference evidence="2 3" key="1">
    <citation type="submission" date="2020-08" db="EMBL/GenBank/DDBJ databases">
        <title>Sequencing the genomes of 1000 actinobacteria strains.</title>
        <authorList>
            <person name="Klenk H.-P."/>
        </authorList>
    </citation>
    <scope>NUCLEOTIDE SEQUENCE [LARGE SCALE GENOMIC DNA]</scope>
    <source>
        <strain evidence="2 3">DSM 20146</strain>
    </source>
</reference>
<proteinExistence type="predicted"/>
<evidence type="ECO:0000313" key="3">
    <source>
        <dbReference type="Proteomes" id="UP000538196"/>
    </source>
</evidence>
<protein>
    <submittedName>
        <fullName evidence="2">Uncharacterized protein</fullName>
    </submittedName>
</protein>
<organism evidence="2 3">
    <name type="scientific">Leifsonia aquatica</name>
    <name type="common">Corynebacterium aquaticum</name>
    <dbReference type="NCBI Taxonomy" id="144185"/>
    <lineage>
        <taxon>Bacteria</taxon>
        <taxon>Bacillati</taxon>
        <taxon>Actinomycetota</taxon>
        <taxon>Actinomycetes</taxon>
        <taxon>Micrococcales</taxon>
        <taxon>Microbacteriaceae</taxon>
        <taxon>Leifsonia</taxon>
    </lineage>
</organism>
<keyword evidence="3" id="KW-1185">Reference proteome</keyword>
<dbReference type="Proteomes" id="UP000538196">
    <property type="component" value="Unassembled WGS sequence"/>
</dbReference>
<accession>A0A7W4YI95</accession>
<evidence type="ECO:0000256" key="1">
    <source>
        <dbReference type="SAM" id="MobiDB-lite"/>
    </source>
</evidence>
<feature type="region of interest" description="Disordered" evidence="1">
    <location>
        <begin position="78"/>
        <end position="97"/>
    </location>
</feature>
<comment type="caution">
    <text evidence="2">The sequence shown here is derived from an EMBL/GenBank/DDBJ whole genome shotgun (WGS) entry which is preliminary data.</text>
</comment>
<evidence type="ECO:0000313" key="2">
    <source>
        <dbReference type="EMBL" id="MBB2967073.1"/>
    </source>
</evidence>